<gene>
    <name evidence="4" type="ORF">F3B98_21335</name>
    <name evidence="3" type="ORF">F3D66_28285</name>
</gene>
<evidence type="ECO:0000313" key="4">
    <source>
        <dbReference type="EMBL" id="KAA4661896.1"/>
    </source>
</evidence>
<comment type="caution">
    <text evidence="3">The sequence shown here is derived from an EMBL/GenBank/DDBJ whole genome shotgun (WGS) entry which is preliminary data.</text>
</comment>
<dbReference type="PANTHER" id="PTHR43574">
    <property type="entry name" value="EPIMERASE-RELATED"/>
    <property type="match status" value="1"/>
</dbReference>
<keyword evidence="6" id="KW-1185">Reference proteome</keyword>
<accession>A0A5M5E577</accession>
<evidence type="ECO:0000313" key="5">
    <source>
        <dbReference type="Proteomes" id="UP000435985"/>
    </source>
</evidence>
<feature type="domain" description="NAD-dependent epimerase/dehydratase" evidence="2">
    <location>
        <begin position="13"/>
        <end position="269"/>
    </location>
</feature>
<protein>
    <submittedName>
        <fullName evidence="3">NAD-dependent epimerase/dehydratase family protein</fullName>
    </submittedName>
</protein>
<dbReference type="AlphaFoldDB" id="A0A5M5E577"/>
<dbReference type="Gene3D" id="3.40.50.720">
    <property type="entry name" value="NAD(P)-binding Rossmann-like Domain"/>
    <property type="match status" value="1"/>
</dbReference>
<organism evidence="3 6">
    <name type="scientific">Bacteroides ovatus</name>
    <dbReference type="NCBI Taxonomy" id="28116"/>
    <lineage>
        <taxon>Bacteria</taxon>
        <taxon>Pseudomonadati</taxon>
        <taxon>Bacteroidota</taxon>
        <taxon>Bacteroidia</taxon>
        <taxon>Bacteroidales</taxon>
        <taxon>Bacteroidaceae</taxon>
        <taxon>Bacteroides</taxon>
    </lineage>
</organism>
<reference evidence="5 6" key="1">
    <citation type="journal article" date="2019" name="Nat. Med.">
        <title>A library of human gut bacterial isolates paired with longitudinal multiomics data enables mechanistic microbiome research.</title>
        <authorList>
            <person name="Poyet M."/>
            <person name="Groussin M."/>
            <person name="Gibbons S.M."/>
            <person name="Avila-Pacheco J."/>
            <person name="Jiang X."/>
            <person name="Kearney S.M."/>
            <person name="Perrotta A.R."/>
            <person name="Berdy B."/>
            <person name="Zhao S."/>
            <person name="Lieberman T.D."/>
            <person name="Swanson P.K."/>
            <person name="Smith M."/>
            <person name="Roesemann S."/>
            <person name="Alexander J.E."/>
            <person name="Rich S.A."/>
            <person name="Livny J."/>
            <person name="Vlamakis H."/>
            <person name="Clish C."/>
            <person name="Bullock K."/>
            <person name="Deik A."/>
            <person name="Scott J."/>
            <person name="Pierce K.A."/>
            <person name="Xavier R.J."/>
            <person name="Alm E.J."/>
        </authorList>
    </citation>
    <scope>NUCLEOTIDE SEQUENCE [LARGE SCALE GENOMIC DNA]</scope>
    <source>
        <strain evidence="3 6">BIOML-A134</strain>
        <strain evidence="4 5">BIOML-A14</strain>
    </source>
</reference>
<dbReference type="Gene3D" id="3.90.25.10">
    <property type="entry name" value="UDP-galactose 4-epimerase, domain 1"/>
    <property type="match status" value="1"/>
</dbReference>
<dbReference type="InterPro" id="IPR001509">
    <property type="entry name" value="Epimerase_deHydtase"/>
</dbReference>
<proteinExistence type="predicted"/>
<dbReference type="PRINTS" id="PR01713">
    <property type="entry name" value="NUCEPIMERASE"/>
</dbReference>
<evidence type="ECO:0000256" key="1">
    <source>
        <dbReference type="ARBA" id="ARBA00023027"/>
    </source>
</evidence>
<dbReference type="Pfam" id="PF01370">
    <property type="entry name" value="Epimerase"/>
    <property type="match status" value="1"/>
</dbReference>
<dbReference type="InterPro" id="IPR036291">
    <property type="entry name" value="NAD(P)-bd_dom_sf"/>
</dbReference>
<evidence type="ECO:0000259" key="2">
    <source>
        <dbReference type="Pfam" id="PF01370"/>
    </source>
</evidence>
<dbReference type="EMBL" id="VWFO01000034">
    <property type="protein sequence ID" value="KAA4661896.1"/>
    <property type="molecule type" value="Genomic_DNA"/>
</dbReference>
<dbReference type="Proteomes" id="UP000473905">
    <property type="component" value="Unassembled WGS sequence"/>
</dbReference>
<dbReference type="RefSeq" id="WP_117513121.1">
    <property type="nucleotide sequence ID" value="NZ_CAKJYS010000001.1"/>
</dbReference>
<name>A0A5M5E577_BACOV</name>
<evidence type="ECO:0000313" key="3">
    <source>
        <dbReference type="EMBL" id="KAA4089115.1"/>
    </source>
</evidence>
<dbReference type="EMBL" id="VWKB01000061">
    <property type="protein sequence ID" value="KAA4089115.1"/>
    <property type="molecule type" value="Genomic_DNA"/>
</dbReference>
<sequence>MLPYNVELDGKTVLVTGAAGFIGSNLVRRLFHDFRNIKVIGIDSITDYYDVNIKYERLKEIESLNRDWIFVRASIADKDVVERIFSETQISVVVNLAAQAGVRYSITNPDAYIQSNLIGFYNILEACRHHEVEHLVYASSSSVYGSNKKVPYSTDDKVDNPVSLYAATKKSNELMAHAYSKLYNIPSTGLRFFTVYGPAGRPDMAYFGFTNKLREGKTIQIFNYGNCKRDFTYIDDIVEGVVRIMQHAPEKQNGEDELPIPPYKVYNIGNNSPENLLDFVTILQEELIAAKVLPADYDFEAHKKLVSMQPGDVPVTYADTTPLEEDFGFKPSTSLRDGLGTFAQWYAKYYGTNEK</sequence>
<evidence type="ECO:0000313" key="6">
    <source>
        <dbReference type="Proteomes" id="UP000473905"/>
    </source>
</evidence>
<dbReference type="SUPFAM" id="SSF51735">
    <property type="entry name" value="NAD(P)-binding Rossmann-fold domains"/>
    <property type="match status" value="1"/>
</dbReference>
<keyword evidence="1" id="KW-0520">NAD</keyword>
<dbReference type="Proteomes" id="UP000435985">
    <property type="component" value="Unassembled WGS sequence"/>
</dbReference>